<keyword evidence="3" id="KW-0677">Repeat</keyword>
<dbReference type="Pfam" id="PF23241">
    <property type="entry name" value="HAT_PRP39_C"/>
    <property type="match status" value="1"/>
</dbReference>
<dbReference type="Gene3D" id="1.25.40.10">
    <property type="entry name" value="Tetratricopeptide repeat domain"/>
    <property type="match status" value="2"/>
</dbReference>
<evidence type="ECO:0000313" key="8">
    <source>
        <dbReference type="Proteomes" id="UP000694865"/>
    </source>
</evidence>
<proteinExistence type="inferred from homology"/>
<dbReference type="PANTHER" id="PTHR17204">
    <property type="entry name" value="PRE-MRNA PROCESSING PROTEIN PRP39-RELATED"/>
    <property type="match status" value="1"/>
</dbReference>
<feature type="compositionally biased region" description="Acidic residues" evidence="7">
    <location>
        <begin position="1"/>
        <end position="10"/>
    </location>
</feature>
<evidence type="ECO:0000256" key="7">
    <source>
        <dbReference type="SAM" id="MobiDB-lite"/>
    </source>
</evidence>
<evidence type="ECO:0000256" key="1">
    <source>
        <dbReference type="ARBA" id="ARBA00004123"/>
    </source>
</evidence>
<feature type="region of interest" description="Disordered" evidence="7">
    <location>
        <begin position="1"/>
        <end position="53"/>
    </location>
</feature>
<evidence type="ECO:0000313" key="9">
    <source>
        <dbReference type="RefSeq" id="XP_006824828.1"/>
    </source>
</evidence>
<dbReference type="PANTHER" id="PTHR17204:SF5">
    <property type="entry name" value="PRE-MRNA-PROCESSING FACTOR 39"/>
    <property type="match status" value="1"/>
</dbReference>
<gene>
    <name evidence="9" type="primary">LOC100367487</name>
</gene>
<organism evidence="8 9">
    <name type="scientific">Saccoglossus kowalevskii</name>
    <name type="common">Acorn worm</name>
    <dbReference type="NCBI Taxonomy" id="10224"/>
    <lineage>
        <taxon>Eukaryota</taxon>
        <taxon>Metazoa</taxon>
        <taxon>Hemichordata</taxon>
        <taxon>Enteropneusta</taxon>
        <taxon>Harrimaniidae</taxon>
        <taxon>Saccoglossus</taxon>
    </lineage>
</organism>
<feature type="region of interest" description="Disordered" evidence="7">
    <location>
        <begin position="77"/>
        <end position="129"/>
    </location>
</feature>
<dbReference type="InterPro" id="IPR059164">
    <property type="entry name" value="HAT_PRP39_C"/>
</dbReference>
<dbReference type="InterPro" id="IPR011990">
    <property type="entry name" value="TPR-like_helical_dom_sf"/>
</dbReference>
<protein>
    <submittedName>
        <fullName evidence="9">Pre-mRNA-processing factor 39-like</fullName>
    </submittedName>
</protein>
<comment type="subcellular location">
    <subcellularLocation>
        <location evidence="1">Nucleus</location>
    </subcellularLocation>
</comment>
<dbReference type="InterPro" id="IPR003107">
    <property type="entry name" value="HAT"/>
</dbReference>
<evidence type="ECO:0000256" key="4">
    <source>
        <dbReference type="ARBA" id="ARBA00023187"/>
    </source>
</evidence>
<keyword evidence="5" id="KW-0539">Nucleus</keyword>
<keyword evidence="2" id="KW-0507">mRNA processing</keyword>
<reference evidence="9" key="1">
    <citation type="submission" date="2025-08" db="UniProtKB">
        <authorList>
            <consortium name="RefSeq"/>
        </authorList>
    </citation>
    <scope>IDENTIFICATION</scope>
    <source>
        <tissue evidence="9">Testes</tissue>
    </source>
</reference>
<dbReference type="RefSeq" id="XP_006824828.1">
    <property type="nucleotide sequence ID" value="XM_006824765.1"/>
</dbReference>
<evidence type="ECO:0000256" key="5">
    <source>
        <dbReference type="ARBA" id="ARBA00023242"/>
    </source>
</evidence>
<feature type="compositionally biased region" description="Basic and acidic residues" evidence="7">
    <location>
        <begin position="105"/>
        <end position="124"/>
    </location>
</feature>
<dbReference type="Pfam" id="PF23240">
    <property type="entry name" value="HAT_PRP39_N"/>
    <property type="match status" value="1"/>
</dbReference>
<keyword evidence="8" id="KW-1185">Reference proteome</keyword>
<evidence type="ECO:0000256" key="3">
    <source>
        <dbReference type="ARBA" id="ARBA00022737"/>
    </source>
</evidence>
<dbReference type="Proteomes" id="UP000694865">
    <property type="component" value="Unplaced"/>
</dbReference>
<evidence type="ECO:0000256" key="6">
    <source>
        <dbReference type="ARBA" id="ARBA00038019"/>
    </source>
</evidence>
<keyword evidence="4" id="KW-0508">mRNA splicing</keyword>
<evidence type="ECO:0000256" key="2">
    <source>
        <dbReference type="ARBA" id="ARBA00022664"/>
    </source>
</evidence>
<comment type="similarity">
    <text evidence="6">Belongs to the PRP39 family.</text>
</comment>
<name>A0ABM0MXT7_SACKO</name>
<dbReference type="SUPFAM" id="SSF48452">
    <property type="entry name" value="TPR-like"/>
    <property type="match status" value="2"/>
</dbReference>
<sequence length="580" mass="67507">MADTETVEMPETEKVNPVSGVQADTEQENNAVVEEPNEEVTKEISNVNQDEYEPMDNTQLKAEEMEAQAEITEAQIEEPMVQSEEPVAQSEELVAQSEEPMVQSEETKEPEKEDQVVPEEKVTEEPSPPPELEKYWKVVRDNCSDFTGWTYLLQYVEQENHLESAREAFSAFFDRYPYCYGYWKKLADLEKKHGNLDRACEAFDRGTRAIALSVDLWIHYINFFMDNFANDSDFVERTRSLFDRAVAASGTEFRSDKLWDMYINWEKEKKNLKKMTGLYDKLLGIPTQLYSHHFDQFKEHVNGNMPRDILTTDEFLKMRTEVIASNPIVESDVVDDAPPGVEAPPGMEDPETNASKLDAETVAIRTKIIETRKEVFRVTEEEVSRRWAFEEGIKRPYFHVKPLERAQLKNWREYLDFEIENGSHERVVVLFERCMIACALYEDFWLKYARYMEPHSKEGVSAVFRRACHIHLPKKPNIHLQWAAYEEQQGNIEEAREVFKNLEAVVPGLAMVTLRRINLERRHGDLDTVDKVFKDCLSRSKSKKLASFYAIKYSRFHSKIQNDTEKAKAVLNEALKKDQV</sequence>
<accession>A0ABM0MXT7</accession>
<dbReference type="SMART" id="SM00386">
    <property type="entry name" value="HAT"/>
    <property type="match status" value="5"/>
</dbReference>
<dbReference type="GeneID" id="100367487"/>